<reference evidence="6 7" key="1">
    <citation type="submission" date="2020-07" db="EMBL/GenBank/DDBJ databases">
        <title>Sequencing the genomes of 1000 actinobacteria strains.</title>
        <authorList>
            <person name="Klenk H.-P."/>
        </authorList>
    </citation>
    <scope>NUCLEOTIDE SEQUENCE [LARGE SCALE GENOMIC DNA]</scope>
    <source>
        <strain evidence="6 7">LI1</strain>
    </source>
</reference>
<evidence type="ECO:0000313" key="6">
    <source>
        <dbReference type="EMBL" id="NYJ20514.1"/>
    </source>
</evidence>
<comment type="caution">
    <text evidence="6">The sequence shown here is derived from an EMBL/GenBank/DDBJ whole genome shotgun (WGS) entry which is preliminary data.</text>
</comment>
<dbReference type="InterPro" id="IPR006059">
    <property type="entry name" value="SBP"/>
</dbReference>
<dbReference type="PANTHER" id="PTHR30006">
    <property type="entry name" value="THIAMINE-BINDING PERIPLASMIC PROTEIN-RELATED"/>
    <property type="match status" value="1"/>
</dbReference>
<dbReference type="GO" id="GO:0015888">
    <property type="term" value="P:thiamine transport"/>
    <property type="evidence" value="ECO:0007669"/>
    <property type="project" value="TreeGrafter"/>
</dbReference>
<feature type="chain" id="PRO_5038402764" evidence="5">
    <location>
        <begin position="21"/>
        <end position="374"/>
    </location>
</feature>
<dbReference type="Proteomes" id="UP000537260">
    <property type="component" value="Unassembled WGS sequence"/>
</dbReference>
<evidence type="ECO:0000313" key="7">
    <source>
        <dbReference type="Proteomes" id="UP000537260"/>
    </source>
</evidence>
<dbReference type="GO" id="GO:0030288">
    <property type="term" value="C:outer membrane-bounded periplasmic space"/>
    <property type="evidence" value="ECO:0007669"/>
    <property type="project" value="TreeGrafter"/>
</dbReference>
<accession>A0A7Z0EF83</accession>
<evidence type="ECO:0000256" key="4">
    <source>
        <dbReference type="ARBA" id="ARBA00022764"/>
    </source>
</evidence>
<evidence type="ECO:0000256" key="3">
    <source>
        <dbReference type="ARBA" id="ARBA00022729"/>
    </source>
</evidence>
<dbReference type="Pfam" id="PF13416">
    <property type="entry name" value="SBP_bac_8"/>
    <property type="match status" value="1"/>
</dbReference>
<dbReference type="GO" id="GO:0030976">
    <property type="term" value="F:thiamine pyrophosphate binding"/>
    <property type="evidence" value="ECO:0007669"/>
    <property type="project" value="TreeGrafter"/>
</dbReference>
<keyword evidence="2" id="KW-0813">Transport</keyword>
<keyword evidence="3 5" id="KW-0732">Signal</keyword>
<dbReference type="GO" id="GO:0030975">
    <property type="term" value="F:thiamine binding"/>
    <property type="evidence" value="ECO:0007669"/>
    <property type="project" value="TreeGrafter"/>
</dbReference>
<name>A0A7Z0EF83_9MICO</name>
<dbReference type="Gene3D" id="3.40.190.10">
    <property type="entry name" value="Periplasmic binding protein-like II"/>
    <property type="match status" value="2"/>
</dbReference>
<comment type="subcellular location">
    <subcellularLocation>
        <location evidence="1">Periplasm</location>
    </subcellularLocation>
</comment>
<dbReference type="CDD" id="cd13589">
    <property type="entry name" value="PBP2_polyamine_RpCGA009"/>
    <property type="match status" value="1"/>
</dbReference>
<organism evidence="6 7">
    <name type="scientific">Glaciibacter psychrotolerans</name>
    <dbReference type="NCBI Taxonomy" id="670054"/>
    <lineage>
        <taxon>Bacteria</taxon>
        <taxon>Bacillati</taxon>
        <taxon>Actinomycetota</taxon>
        <taxon>Actinomycetes</taxon>
        <taxon>Micrococcales</taxon>
        <taxon>Microbacteriaceae</taxon>
        <taxon>Glaciibacter</taxon>
    </lineage>
</organism>
<sequence length="374" mass="39651">MKKNTPVRGLMLSLGAVAVAASMIGCSGVGGGAVTVDLGSGPAQAGTVKAGALSGVTLTLSSYGGAYQDGQVSAASDPFAKESGATMLSDGPTEYSKIKAQVDNKNVTWDVVDTDAIWAATQCGDDGLLMKIDTTIVDTSKIPDGLAGDCYVPAMQYGYTIMYNTEKYPVAPTGWNDFFDTTKFPGSRAVVGFDDVGPGLLEGALLADGVAQDSLYPLDTERAYAKLDTIRKNLIYWTTGAQSQQMIESGEADMAFVWAGRGYGAAANGAPYKPIWNQAFVVMDSLAVPKNSKNPDAAFAYINYYLGAAQQAKLTELTSYSPVNVDAQPELDALAKGYLITDPAIATQLVVPDTAWWGTNYDVQLERWMKWLHG</sequence>
<feature type="signal peptide" evidence="5">
    <location>
        <begin position="1"/>
        <end position="20"/>
    </location>
</feature>
<gene>
    <name evidence="6" type="ORF">HNR05_002305</name>
</gene>
<dbReference type="EMBL" id="JACCFM010000001">
    <property type="protein sequence ID" value="NYJ20514.1"/>
    <property type="molecule type" value="Genomic_DNA"/>
</dbReference>
<evidence type="ECO:0000256" key="2">
    <source>
        <dbReference type="ARBA" id="ARBA00022448"/>
    </source>
</evidence>
<keyword evidence="7" id="KW-1185">Reference proteome</keyword>
<dbReference type="AlphaFoldDB" id="A0A7Z0EF83"/>
<keyword evidence="4" id="KW-0574">Periplasm</keyword>
<evidence type="ECO:0000256" key="5">
    <source>
        <dbReference type="SAM" id="SignalP"/>
    </source>
</evidence>
<dbReference type="PROSITE" id="PS51257">
    <property type="entry name" value="PROKAR_LIPOPROTEIN"/>
    <property type="match status" value="1"/>
</dbReference>
<protein>
    <submittedName>
        <fullName evidence="6">Putative spermidine/putrescine transport system substrate-binding protein</fullName>
    </submittedName>
</protein>
<evidence type="ECO:0000256" key="1">
    <source>
        <dbReference type="ARBA" id="ARBA00004418"/>
    </source>
</evidence>
<dbReference type="SUPFAM" id="SSF53850">
    <property type="entry name" value="Periplasmic binding protein-like II"/>
    <property type="match status" value="1"/>
</dbReference>
<dbReference type="PANTHER" id="PTHR30006:SF3">
    <property type="entry name" value="THIAMINE-BINDING PERIPLASMIC PROTEIN"/>
    <property type="match status" value="1"/>
</dbReference>
<proteinExistence type="predicted"/>
<dbReference type="RefSeq" id="WP_179579117.1">
    <property type="nucleotide sequence ID" value="NZ_JACCFM010000001.1"/>
</dbReference>